<dbReference type="SUPFAM" id="SSF57701">
    <property type="entry name" value="Zn2/Cys6 DNA-binding domain"/>
    <property type="match status" value="1"/>
</dbReference>
<evidence type="ECO:0000259" key="5">
    <source>
        <dbReference type="PROSITE" id="PS50048"/>
    </source>
</evidence>
<evidence type="ECO:0000313" key="6">
    <source>
        <dbReference type="EMBL" id="PLB52018.1"/>
    </source>
</evidence>
<protein>
    <recommendedName>
        <fullName evidence="5">Zn(2)-C6 fungal-type domain-containing protein</fullName>
    </recommendedName>
</protein>
<keyword evidence="4" id="KW-0539">Nucleus</keyword>
<dbReference type="GO" id="GO:0003677">
    <property type="term" value="F:DNA binding"/>
    <property type="evidence" value="ECO:0007669"/>
    <property type="project" value="UniProtKB-KW"/>
</dbReference>
<keyword evidence="3" id="KW-0804">Transcription</keyword>
<evidence type="ECO:0000256" key="2">
    <source>
        <dbReference type="ARBA" id="ARBA00023125"/>
    </source>
</evidence>
<evidence type="ECO:0000256" key="4">
    <source>
        <dbReference type="ARBA" id="ARBA00023242"/>
    </source>
</evidence>
<accession>A0A2I2GGK7</accession>
<dbReference type="EMBL" id="MSFO01000002">
    <property type="protein sequence ID" value="PLB52018.1"/>
    <property type="molecule type" value="Genomic_DNA"/>
</dbReference>
<dbReference type="PROSITE" id="PS50048">
    <property type="entry name" value="ZN2_CY6_FUNGAL_2"/>
    <property type="match status" value="1"/>
</dbReference>
<dbReference type="CDD" id="cd00067">
    <property type="entry name" value="GAL4"/>
    <property type="match status" value="1"/>
</dbReference>
<dbReference type="STRING" id="1392250.A0A2I2GGK7"/>
<dbReference type="InterPro" id="IPR036864">
    <property type="entry name" value="Zn2-C6_fun-type_DNA-bd_sf"/>
</dbReference>
<dbReference type="InterPro" id="IPR001138">
    <property type="entry name" value="Zn2Cys6_DnaBD"/>
</dbReference>
<proteinExistence type="predicted"/>
<feature type="domain" description="Zn(2)-C6 fungal-type" evidence="5">
    <location>
        <begin position="23"/>
        <end position="53"/>
    </location>
</feature>
<dbReference type="Gene3D" id="4.10.240.10">
    <property type="entry name" value="Zn(2)-C6 fungal-type DNA-binding domain"/>
    <property type="match status" value="1"/>
</dbReference>
<name>A0A2I2GGK7_9EURO</name>
<dbReference type="PROSITE" id="PS00463">
    <property type="entry name" value="ZN2_CY6_FUNGAL_1"/>
    <property type="match status" value="1"/>
</dbReference>
<dbReference type="PANTHER" id="PTHR47785:SF5">
    <property type="entry name" value="ZN(II)2CYS6 TRANSCRIPTION FACTOR (EUROFUNG)"/>
    <property type="match status" value="1"/>
</dbReference>
<keyword evidence="7" id="KW-1185">Reference proteome</keyword>
<dbReference type="SMART" id="SM00066">
    <property type="entry name" value="GAL4"/>
    <property type="match status" value="1"/>
</dbReference>
<dbReference type="GO" id="GO:0008270">
    <property type="term" value="F:zinc ion binding"/>
    <property type="evidence" value="ECO:0007669"/>
    <property type="project" value="InterPro"/>
</dbReference>
<evidence type="ECO:0000256" key="3">
    <source>
        <dbReference type="ARBA" id="ARBA00023163"/>
    </source>
</evidence>
<keyword evidence="2" id="KW-0238">DNA-binding</keyword>
<dbReference type="InterPro" id="IPR053181">
    <property type="entry name" value="EcdB-like_regulator"/>
</dbReference>
<comment type="caution">
    <text evidence="6">The sequence shown here is derived from an EMBL/GenBank/DDBJ whole genome shotgun (WGS) entry which is preliminary data.</text>
</comment>
<reference evidence="6 7" key="1">
    <citation type="submission" date="2016-12" db="EMBL/GenBank/DDBJ databases">
        <title>The genomes of Aspergillus section Nigri reveals drivers in fungal speciation.</title>
        <authorList>
            <consortium name="DOE Joint Genome Institute"/>
            <person name="Vesth T.C."/>
            <person name="Nybo J."/>
            <person name="Theobald S."/>
            <person name="Brandl J."/>
            <person name="Frisvad J.C."/>
            <person name="Nielsen K.F."/>
            <person name="Lyhne E.K."/>
            <person name="Kogle M.E."/>
            <person name="Kuo A."/>
            <person name="Riley R."/>
            <person name="Clum A."/>
            <person name="Nolan M."/>
            <person name="Lipzen A."/>
            <person name="Salamov A."/>
            <person name="Henrissat B."/>
            <person name="Wiebenga A."/>
            <person name="De Vries R.P."/>
            <person name="Grigoriev I.V."/>
            <person name="Mortensen U.H."/>
            <person name="Andersen M.R."/>
            <person name="Baker S.E."/>
        </authorList>
    </citation>
    <scope>NUCLEOTIDE SEQUENCE [LARGE SCALE GENOMIC DNA]</scope>
    <source>
        <strain evidence="6 7">IBT 23096</strain>
    </source>
</reference>
<sequence>MVKRSLLDHSNSRHSKRSRGTTACHACRARKTRCDNARPVCGFCVERQAHCVYPDTLPAHPEIDPTSKEILQQLSHITTLLEKNTQYGHSDADSRSFLADIAPNEMPEYSQLFFCAPEAILKWPVFKGIVTEADSSIHSILLESQEKNNKRDLESHFDCLDGDFVGPCIAFLSSANRRNPIVDAEDLKRFAHQLLACALSHLSIPSQNKFILDEPDACPPPEKHVAEAYFNEAKKRLGMLHTSLVDIQCLFLASIYEKHAIRPLQAWFCIQQASSRLKVRLSSRQASLDSVDRHLEQRLYWSLIRAEREFQLEVPLGSSGLEDCRYPDPFPMPPFNQSTPAASSSTIDEAGQGEASDISAKIEEERGWFFYLAEISFRRIFDSIVVLLYQGGPRRWPSNFTRLVRQCKDSDEQISLWFAHLPPPIRPTSPPTNDLSFFLHGRYLSSREKICRPLVYVILHHPSLLDAKSSEEVQEMLSLAQQGIDFCAVLIPHYSAHFRHGGTWFILRASFKAALLILVVVVGRFGDGAAPALYLQPPDDWIGLVKLSLKTLRKWEDESKDVERMRIILEGILDRVSRITT</sequence>
<dbReference type="PANTHER" id="PTHR47785">
    <property type="entry name" value="ZN(II)2CYS6 TRANSCRIPTION FACTOR (EUROFUNG)-RELATED-RELATED"/>
    <property type="match status" value="1"/>
</dbReference>
<dbReference type="Proteomes" id="UP000234275">
    <property type="component" value="Unassembled WGS sequence"/>
</dbReference>
<gene>
    <name evidence="6" type="ORF">P170DRAFT_471931</name>
</gene>
<dbReference type="OrthoDB" id="4356994at2759"/>
<evidence type="ECO:0000313" key="7">
    <source>
        <dbReference type="Proteomes" id="UP000234275"/>
    </source>
</evidence>
<dbReference type="RefSeq" id="XP_024707320.1">
    <property type="nucleotide sequence ID" value="XM_024852888.1"/>
</dbReference>
<evidence type="ECO:0000256" key="1">
    <source>
        <dbReference type="ARBA" id="ARBA00023015"/>
    </source>
</evidence>
<organism evidence="6 7">
    <name type="scientific">Aspergillus steynii IBT 23096</name>
    <dbReference type="NCBI Taxonomy" id="1392250"/>
    <lineage>
        <taxon>Eukaryota</taxon>
        <taxon>Fungi</taxon>
        <taxon>Dikarya</taxon>
        <taxon>Ascomycota</taxon>
        <taxon>Pezizomycotina</taxon>
        <taxon>Eurotiomycetes</taxon>
        <taxon>Eurotiomycetidae</taxon>
        <taxon>Eurotiales</taxon>
        <taxon>Aspergillaceae</taxon>
        <taxon>Aspergillus</taxon>
        <taxon>Aspergillus subgen. Circumdati</taxon>
    </lineage>
</organism>
<dbReference type="AlphaFoldDB" id="A0A2I2GGK7"/>
<dbReference type="VEuPathDB" id="FungiDB:P170DRAFT_471931"/>
<dbReference type="Pfam" id="PF00172">
    <property type="entry name" value="Zn_clus"/>
    <property type="match status" value="1"/>
</dbReference>
<dbReference type="CDD" id="cd12148">
    <property type="entry name" value="fungal_TF_MHR"/>
    <property type="match status" value="1"/>
</dbReference>
<dbReference type="GO" id="GO:0009893">
    <property type="term" value="P:positive regulation of metabolic process"/>
    <property type="evidence" value="ECO:0007669"/>
    <property type="project" value="UniProtKB-ARBA"/>
</dbReference>
<dbReference type="GO" id="GO:0000981">
    <property type="term" value="F:DNA-binding transcription factor activity, RNA polymerase II-specific"/>
    <property type="evidence" value="ECO:0007669"/>
    <property type="project" value="InterPro"/>
</dbReference>
<dbReference type="GeneID" id="36560586"/>
<keyword evidence="1" id="KW-0805">Transcription regulation</keyword>